<dbReference type="EMBL" id="GECZ01023900">
    <property type="protein sequence ID" value="JAS45869.1"/>
    <property type="molecule type" value="Transcribed_RNA"/>
</dbReference>
<evidence type="ECO:0000313" key="1">
    <source>
        <dbReference type="EMBL" id="JAS45869.1"/>
    </source>
</evidence>
<protein>
    <submittedName>
        <fullName evidence="1">Uncharacterized protein</fullName>
    </submittedName>
</protein>
<sequence>MLAPVLISFITIFKADFHCNASPKNLTIFQLDKKINKLMLQPETDKGDEIYQLLFKLHYALQHILEVANQDIDDPAAIETGKEVMRKKGLKIFKAPISEELLKVTYKWNDDYLNEFVDLVTKCKQVFDMFERCIINKGL</sequence>
<proteinExistence type="predicted"/>
<dbReference type="AlphaFoldDB" id="A0A1B6F6I1"/>
<gene>
    <name evidence="1" type="ORF">g.49195</name>
</gene>
<organism evidence="1">
    <name type="scientific">Cuerna arida</name>
    <dbReference type="NCBI Taxonomy" id="1464854"/>
    <lineage>
        <taxon>Eukaryota</taxon>
        <taxon>Metazoa</taxon>
        <taxon>Ecdysozoa</taxon>
        <taxon>Arthropoda</taxon>
        <taxon>Hexapoda</taxon>
        <taxon>Insecta</taxon>
        <taxon>Pterygota</taxon>
        <taxon>Neoptera</taxon>
        <taxon>Paraneoptera</taxon>
        <taxon>Hemiptera</taxon>
        <taxon>Auchenorrhyncha</taxon>
        <taxon>Membracoidea</taxon>
        <taxon>Cicadellidae</taxon>
        <taxon>Cicadellinae</taxon>
        <taxon>Proconiini</taxon>
        <taxon>Cuerna</taxon>
    </lineage>
</organism>
<name>A0A1B6F6I1_9HEMI</name>
<reference evidence="1" key="1">
    <citation type="submission" date="2015-11" db="EMBL/GenBank/DDBJ databases">
        <title>De novo transcriptome assembly of four potential Pierce s Disease insect vectors from Arizona vineyards.</title>
        <authorList>
            <person name="Tassone E.E."/>
        </authorList>
    </citation>
    <scope>NUCLEOTIDE SEQUENCE</scope>
</reference>
<accession>A0A1B6F6I1</accession>